<accession>A0A5B8XXB2</accession>
<feature type="domain" description="C4-type zinc ribbon" evidence="2">
    <location>
        <begin position="199"/>
        <end position="230"/>
    </location>
</feature>
<proteinExistence type="predicted"/>
<dbReference type="KEGG" id="bbae:FRD01_12715"/>
<protein>
    <submittedName>
        <fullName evidence="4">Uncharacterized protein</fullName>
    </submittedName>
</protein>
<feature type="domain" description="CT398-like coiled coil hairpin" evidence="3">
    <location>
        <begin position="12"/>
        <end position="185"/>
    </location>
</feature>
<evidence type="ECO:0000313" key="4">
    <source>
        <dbReference type="EMBL" id="QED28079.1"/>
    </source>
</evidence>
<dbReference type="InterPro" id="IPR003743">
    <property type="entry name" value="Zf-RING_7"/>
</dbReference>
<dbReference type="PANTHER" id="PTHR39082:SF1">
    <property type="entry name" value="SCAVENGER RECEPTOR CLASS A MEMBER 3"/>
    <property type="match status" value="1"/>
</dbReference>
<dbReference type="RefSeq" id="WP_146960185.1">
    <property type="nucleotide sequence ID" value="NZ_CP042467.1"/>
</dbReference>
<dbReference type="Proteomes" id="UP000321595">
    <property type="component" value="Chromosome"/>
</dbReference>
<dbReference type="Gene3D" id="1.10.287.1490">
    <property type="match status" value="1"/>
</dbReference>
<dbReference type="AlphaFoldDB" id="A0A5B8XXB2"/>
<sequence length="244" mass="28320">MREDLKKLRELQNVCLQLDELETERKEVTERLETNRGFLQKLVDDLEGQKTELDEIRALQQQKQEDLKEIQEQHTKRKKRLTSVSSTKEYAAVEKEIEVLKKSVEQTEEELLHLAEVIENTQLNIEEKEEKVSQLKESMSADEKDATKQLKELESRIAELRAEETKSRDSVAKRVLYKYDFIRSRRPGLALVAASDEHCEGCFMSLPAQLYIEVQRGETLVTCPSCQRILYFQEQSADDQAAAS</sequence>
<dbReference type="OrthoDB" id="9795058at2"/>
<dbReference type="InterPro" id="IPR056003">
    <property type="entry name" value="CT398_CC_hairpin"/>
</dbReference>
<evidence type="ECO:0000256" key="1">
    <source>
        <dbReference type="SAM" id="Coils"/>
    </source>
</evidence>
<gene>
    <name evidence="4" type="ORF">FRD01_12715</name>
</gene>
<name>A0A5B8XXB2_9DELT</name>
<evidence type="ECO:0000259" key="3">
    <source>
        <dbReference type="Pfam" id="PF24481"/>
    </source>
</evidence>
<dbReference type="PANTHER" id="PTHR39082">
    <property type="entry name" value="PHOSPHOLIPASE C-BETA-2-RELATED"/>
    <property type="match status" value="1"/>
</dbReference>
<keyword evidence="1" id="KW-0175">Coiled coil</keyword>
<organism evidence="4 5">
    <name type="scientific">Microvenator marinus</name>
    <dbReference type="NCBI Taxonomy" id="2600177"/>
    <lineage>
        <taxon>Bacteria</taxon>
        <taxon>Deltaproteobacteria</taxon>
        <taxon>Bradymonadales</taxon>
        <taxon>Microvenatoraceae</taxon>
        <taxon>Microvenator</taxon>
    </lineage>
</organism>
<evidence type="ECO:0000259" key="2">
    <source>
        <dbReference type="Pfam" id="PF02591"/>
    </source>
</evidence>
<reference evidence="4 5" key="1">
    <citation type="submission" date="2019-08" db="EMBL/GenBank/DDBJ databases">
        <authorList>
            <person name="Liang Q."/>
        </authorList>
    </citation>
    <scope>NUCLEOTIDE SEQUENCE [LARGE SCALE GENOMIC DNA]</scope>
    <source>
        <strain evidence="4 5">V1718</strain>
    </source>
</reference>
<dbReference type="EMBL" id="CP042467">
    <property type="protein sequence ID" value="QED28079.1"/>
    <property type="molecule type" value="Genomic_DNA"/>
</dbReference>
<dbReference type="InterPro" id="IPR052376">
    <property type="entry name" value="Oxidative_Scav/Glycosyltrans"/>
</dbReference>
<feature type="coiled-coil region" evidence="1">
    <location>
        <begin position="11"/>
        <end position="170"/>
    </location>
</feature>
<keyword evidence="5" id="KW-1185">Reference proteome</keyword>
<dbReference type="Pfam" id="PF24481">
    <property type="entry name" value="CT398_CC"/>
    <property type="match status" value="1"/>
</dbReference>
<dbReference type="Pfam" id="PF02591">
    <property type="entry name" value="Zn_ribbon_9"/>
    <property type="match status" value="1"/>
</dbReference>
<evidence type="ECO:0000313" key="5">
    <source>
        <dbReference type="Proteomes" id="UP000321595"/>
    </source>
</evidence>